<protein>
    <submittedName>
        <fullName evidence="1">Uncharacterized protein</fullName>
    </submittedName>
</protein>
<evidence type="ECO:0000313" key="2">
    <source>
        <dbReference type="Proteomes" id="UP000769157"/>
    </source>
</evidence>
<name>A0A9P8NXR6_9ASCO</name>
<keyword evidence="2" id="KW-1185">Reference proteome</keyword>
<dbReference type="AlphaFoldDB" id="A0A9P8NXR6"/>
<gene>
    <name evidence="1" type="ORF">OGAPHI_006349</name>
</gene>
<dbReference type="Proteomes" id="UP000769157">
    <property type="component" value="Unassembled WGS sequence"/>
</dbReference>
<sequence>MVDVEPRCVVNSKIHIEKNQGCNRSIQILHVGTGACHQLVFFPKIPERSHSIHGRLERSVQKRKHNGRTVLQIHVIPSVLQPRKMQKQRSDGQIEALEILNHHIGGGSRVVHVSRTIVAVDGVRERPFPSQQLDNHFPHDVQHAFSWLFVVQAPQNLQVDFGDGYCFL</sequence>
<proteinExistence type="predicted"/>
<dbReference type="RefSeq" id="XP_046058615.1">
    <property type="nucleotide sequence ID" value="XM_046207628.1"/>
</dbReference>
<dbReference type="GeneID" id="70238313"/>
<reference evidence="1" key="1">
    <citation type="journal article" date="2021" name="Open Biol.">
        <title>Shared evolutionary footprints suggest mitochondrial oxidative damage underlies multiple complex I losses in fungi.</title>
        <authorList>
            <person name="Schikora-Tamarit M.A."/>
            <person name="Marcet-Houben M."/>
            <person name="Nosek J."/>
            <person name="Gabaldon T."/>
        </authorList>
    </citation>
    <scope>NUCLEOTIDE SEQUENCE</scope>
    <source>
        <strain evidence="1">CBS6075</strain>
    </source>
</reference>
<reference evidence="1" key="2">
    <citation type="submission" date="2021-01" db="EMBL/GenBank/DDBJ databases">
        <authorList>
            <person name="Schikora-Tamarit M.A."/>
        </authorList>
    </citation>
    <scope>NUCLEOTIDE SEQUENCE</scope>
    <source>
        <strain evidence="1">CBS6075</strain>
    </source>
</reference>
<accession>A0A9P8NXR6</accession>
<dbReference type="EMBL" id="JAEUBE010000439">
    <property type="protein sequence ID" value="KAH3661502.1"/>
    <property type="molecule type" value="Genomic_DNA"/>
</dbReference>
<organism evidence="1 2">
    <name type="scientific">Ogataea philodendri</name>
    <dbReference type="NCBI Taxonomy" id="1378263"/>
    <lineage>
        <taxon>Eukaryota</taxon>
        <taxon>Fungi</taxon>
        <taxon>Dikarya</taxon>
        <taxon>Ascomycota</taxon>
        <taxon>Saccharomycotina</taxon>
        <taxon>Pichiomycetes</taxon>
        <taxon>Pichiales</taxon>
        <taxon>Pichiaceae</taxon>
        <taxon>Ogataea</taxon>
    </lineage>
</organism>
<evidence type="ECO:0000313" key="1">
    <source>
        <dbReference type="EMBL" id="KAH3661502.1"/>
    </source>
</evidence>
<comment type="caution">
    <text evidence="1">The sequence shown here is derived from an EMBL/GenBank/DDBJ whole genome shotgun (WGS) entry which is preliminary data.</text>
</comment>